<reference evidence="2" key="2">
    <citation type="submission" date="2020-11" db="EMBL/GenBank/DDBJ databases">
        <authorList>
            <person name="McCartney M.A."/>
            <person name="Auch B."/>
            <person name="Kono T."/>
            <person name="Mallez S."/>
            <person name="Becker A."/>
            <person name="Gohl D.M."/>
            <person name="Silverstein K.A.T."/>
            <person name="Koren S."/>
            <person name="Bechman K.B."/>
            <person name="Herman A."/>
            <person name="Abrahante J.E."/>
            <person name="Garbe J."/>
        </authorList>
    </citation>
    <scope>NUCLEOTIDE SEQUENCE</scope>
    <source>
        <strain evidence="2">Duluth1</strain>
        <tissue evidence="2">Whole animal</tissue>
    </source>
</reference>
<evidence type="ECO:0000313" key="3">
    <source>
        <dbReference type="Proteomes" id="UP000828390"/>
    </source>
</evidence>
<name>A0A9D4MRL5_DREPO</name>
<evidence type="ECO:0008006" key="4">
    <source>
        <dbReference type="Google" id="ProtNLM"/>
    </source>
</evidence>
<feature type="transmembrane region" description="Helical" evidence="1">
    <location>
        <begin position="198"/>
        <end position="219"/>
    </location>
</feature>
<dbReference type="GO" id="GO:0016020">
    <property type="term" value="C:membrane"/>
    <property type="evidence" value="ECO:0007669"/>
    <property type="project" value="TreeGrafter"/>
</dbReference>
<evidence type="ECO:0000256" key="1">
    <source>
        <dbReference type="SAM" id="Phobius"/>
    </source>
</evidence>
<feature type="transmembrane region" description="Helical" evidence="1">
    <location>
        <begin position="32"/>
        <end position="53"/>
    </location>
</feature>
<proteinExistence type="predicted"/>
<dbReference type="OrthoDB" id="419711at2759"/>
<dbReference type="PANTHER" id="PTHR12242:SF1">
    <property type="entry name" value="MYND-TYPE DOMAIN-CONTAINING PROTEIN"/>
    <property type="match status" value="1"/>
</dbReference>
<sequence length="279" mass="31398">MLTAGYALFAFIYTFLKVKNPQHNLMTYLTIWSFLILTIYLVMSVFVTSYHIYMTSRGRSRSVCKKSVLPKAAYSVLNGISTGLSNTGFTDKSNAGDVVKDVNEKIAPTPYGTNNQNDVESATSSLSVKSEVTWYMIMTWIFADIVYVFALIVTVVYFGALNPSIGRTSYGDVNVHGVNSVLVLIDAFVVARPVRLLHALYPALYGLCYVVFNTVYWTFDKDNNVLYPYVLDWNHPGITSAFIVGLTLVGIPFFQLMHFGIYKMRLYIYKRIYGSEVPG</sequence>
<comment type="caution">
    <text evidence="2">The sequence shown here is derived from an EMBL/GenBank/DDBJ whole genome shotgun (WGS) entry which is preliminary data.</text>
</comment>
<keyword evidence="1" id="KW-0812">Transmembrane</keyword>
<feature type="transmembrane region" description="Helical" evidence="1">
    <location>
        <begin position="134"/>
        <end position="161"/>
    </location>
</feature>
<feature type="transmembrane region" description="Helical" evidence="1">
    <location>
        <begin position="239"/>
        <end position="262"/>
    </location>
</feature>
<dbReference type="EMBL" id="JAIWYP010000001">
    <property type="protein sequence ID" value="KAH3880539.1"/>
    <property type="molecule type" value="Genomic_DNA"/>
</dbReference>
<reference evidence="2" key="1">
    <citation type="journal article" date="2019" name="bioRxiv">
        <title>The Genome of the Zebra Mussel, Dreissena polymorpha: A Resource for Invasive Species Research.</title>
        <authorList>
            <person name="McCartney M.A."/>
            <person name="Auch B."/>
            <person name="Kono T."/>
            <person name="Mallez S."/>
            <person name="Zhang Y."/>
            <person name="Obille A."/>
            <person name="Becker A."/>
            <person name="Abrahante J.E."/>
            <person name="Garbe J."/>
            <person name="Badalamenti J.P."/>
            <person name="Herman A."/>
            <person name="Mangelson H."/>
            <person name="Liachko I."/>
            <person name="Sullivan S."/>
            <person name="Sone E.D."/>
            <person name="Koren S."/>
            <person name="Silverstein K.A.T."/>
            <person name="Beckman K.B."/>
            <person name="Gohl D.M."/>
        </authorList>
    </citation>
    <scope>NUCLEOTIDE SEQUENCE</scope>
    <source>
        <strain evidence="2">Duluth1</strain>
        <tissue evidence="2">Whole animal</tissue>
    </source>
</reference>
<keyword evidence="1" id="KW-0472">Membrane</keyword>
<accession>A0A9D4MRL5</accession>
<keyword evidence="1" id="KW-1133">Transmembrane helix</keyword>
<keyword evidence="3" id="KW-1185">Reference proteome</keyword>
<organism evidence="2 3">
    <name type="scientific">Dreissena polymorpha</name>
    <name type="common">Zebra mussel</name>
    <name type="synonym">Mytilus polymorpha</name>
    <dbReference type="NCBI Taxonomy" id="45954"/>
    <lineage>
        <taxon>Eukaryota</taxon>
        <taxon>Metazoa</taxon>
        <taxon>Spiralia</taxon>
        <taxon>Lophotrochozoa</taxon>
        <taxon>Mollusca</taxon>
        <taxon>Bivalvia</taxon>
        <taxon>Autobranchia</taxon>
        <taxon>Heteroconchia</taxon>
        <taxon>Euheterodonta</taxon>
        <taxon>Imparidentia</taxon>
        <taxon>Neoheterodontei</taxon>
        <taxon>Myida</taxon>
        <taxon>Dreissenoidea</taxon>
        <taxon>Dreissenidae</taxon>
        <taxon>Dreissena</taxon>
    </lineage>
</organism>
<dbReference type="PANTHER" id="PTHR12242">
    <property type="entry name" value="OS02G0130600 PROTEIN-RELATED"/>
    <property type="match status" value="1"/>
</dbReference>
<dbReference type="Proteomes" id="UP000828390">
    <property type="component" value="Unassembled WGS sequence"/>
</dbReference>
<evidence type="ECO:0000313" key="2">
    <source>
        <dbReference type="EMBL" id="KAH3880539.1"/>
    </source>
</evidence>
<feature type="transmembrane region" description="Helical" evidence="1">
    <location>
        <begin position="173"/>
        <end position="191"/>
    </location>
</feature>
<dbReference type="InterPro" id="IPR049352">
    <property type="entry name" value="Rost"/>
</dbReference>
<gene>
    <name evidence="2" type="ORF">DPMN_004455</name>
</gene>
<dbReference type="Pfam" id="PF21534">
    <property type="entry name" value="Rost"/>
    <property type="match status" value="1"/>
</dbReference>
<dbReference type="AlphaFoldDB" id="A0A9D4MRL5"/>
<protein>
    <recommendedName>
        <fullName evidence="4">Protein rolling stone</fullName>
    </recommendedName>
</protein>